<dbReference type="InterPro" id="IPR024079">
    <property type="entry name" value="MetalloPept_cat_dom_sf"/>
</dbReference>
<dbReference type="OrthoDB" id="9178023at2"/>
<reference evidence="3" key="3">
    <citation type="journal article" date="2001" name="Acta Crystallogr. D">
        <title>Structure of a new 'aspzincin' metalloendopeptidase from Grifola frondosa: implications for the catalytic mechanism and substrate specificity based on several different crystal forms.</title>
        <authorList>
            <person name="Hori T."/>
            <person name="Kumasaka T."/>
            <person name="Yamamoto M."/>
            <person name="Nonaka N."/>
            <person name="Tanaka N."/>
            <person name="Hashimoto Y."/>
            <person name="Ueki U."/>
            <person name="Takio K."/>
        </authorList>
    </citation>
    <scope>NUCLEOTIDE SEQUENCE</scope>
</reference>
<dbReference type="GO" id="GO:0004222">
    <property type="term" value="F:metalloendopeptidase activity"/>
    <property type="evidence" value="ECO:0007669"/>
    <property type="project" value="InterPro"/>
</dbReference>
<reference evidence="3" key="5">
    <citation type="submission" date="2025-08" db="UniProtKB">
        <authorList>
            <consortium name="RefSeq"/>
        </authorList>
    </citation>
    <scope>IDENTIFICATION</scope>
</reference>
<dbReference type="RefSeq" id="WP_028310742.1">
    <property type="nucleotide sequence ID" value="NZ_AXWS01000007.1"/>
</dbReference>
<reference evidence="3" key="1">
    <citation type="journal article" date="1998" name="J. Biochem.">
        <title>Kinetic characterization of lysine-specific metalloendopeptidases from Grifola frondosa and Pleurotus ostreatus fruiting bodies.</title>
        <authorList>
            <person name="Nonaka T."/>
            <person name="Hashimoto Y."/>
            <person name="Takio K."/>
        </authorList>
    </citation>
    <scope>NUCLEOTIDE SEQUENCE</scope>
</reference>
<evidence type="ECO:0000259" key="1">
    <source>
        <dbReference type="Pfam" id="PF14521"/>
    </source>
</evidence>
<name>A0A8B6X2I9_9BURK</name>
<accession>A0A8B6X2I9</accession>
<protein>
    <submittedName>
        <fullName evidence="3">M35 family metallo-endopeptidase</fullName>
        <ecNumber evidence="3">3.4.24.-</ecNumber>
    </submittedName>
</protein>
<keyword evidence="2" id="KW-1185">Reference proteome</keyword>
<reference evidence="3" key="4">
    <citation type="journal article" date="2001" name="Acta Crystallogr. D">
        <title>A quick solution: ab initio structure determination of a 19 kDa metalloproteinase using ACORN.</title>
        <authorList>
            <person name="McAuley K.E."/>
            <person name="Jia-Xing Y."/>
            <person name="Dodson E.J."/>
            <person name="Lehmbeck J."/>
            <person name="Ostergaard P.R."/>
            <person name="Wilson K.S."/>
        </authorList>
    </citation>
    <scope>NUCLEOTIDE SEQUENCE</scope>
</reference>
<dbReference type="EC" id="3.4.24.-" evidence="3"/>
<feature type="domain" description="Lysine-specific metallo-endopeptidase" evidence="1">
    <location>
        <begin position="174"/>
        <end position="324"/>
    </location>
</feature>
<sequence>MASNKLSDDYAEHRGTLQRETFAGIVSGGLGDLKRVLGEEGPDRNFAQLLEQLRSVALRFKEAERIMEAAGIPATGLPGDAALRKAASLKFLRHTYLVGARGAQTVWVVSTPKAYTRFPLDEIKGAAGDTARLRAVLDDVDEQFSAETKARFSEAIQLALNWAEAAKITLAGAASDANAMVKVKRWFAASDTGDADLNSTIAKVLAGFKKVATALNSNLITITDMPLYRNDASKNTVEAFIKLVSGSPERPRTIYIEKALFENYEVSVLHDMKKNWARVLLHEVTHSDAGTKDRGYAWKGIAPGTKITAADAAINADSWAFFAADCAGALADNEIQRALNGTGGSLTKLAKNWS</sequence>
<proteinExistence type="predicted"/>
<dbReference type="Pfam" id="PF14521">
    <property type="entry name" value="Aspzincin_M35"/>
    <property type="match status" value="1"/>
</dbReference>
<dbReference type="SUPFAM" id="SSF55486">
    <property type="entry name" value="Metalloproteases ('zincins'), catalytic domain"/>
    <property type="match status" value="1"/>
</dbReference>
<dbReference type="AlphaFoldDB" id="A0A8B6X2I9"/>
<evidence type="ECO:0000313" key="2">
    <source>
        <dbReference type="Proteomes" id="UP000675920"/>
    </source>
</evidence>
<dbReference type="InterPro" id="IPR029463">
    <property type="entry name" value="Lys_MEP"/>
</dbReference>
<evidence type="ECO:0000313" key="3">
    <source>
        <dbReference type="RefSeq" id="WP_028310742.1"/>
    </source>
</evidence>
<dbReference type="Gene3D" id="3.40.390.10">
    <property type="entry name" value="Collagenase (Catalytic Domain)"/>
    <property type="match status" value="1"/>
</dbReference>
<dbReference type="Proteomes" id="UP000675920">
    <property type="component" value="Unplaced"/>
</dbReference>
<reference evidence="3" key="2">
    <citation type="journal article" date="1999" name="Biochem. Biophys. Res. Commun.">
        <title>The lysine-specific proteinase from Armillaria mellea is a member of a novel class of metalloendopeptidases located in Basidiomycetes.</title>
        <authorList>
            <person name="Healy V."/>
            <person name="O'Connell J."/>
            <person name="McCarthy T.V."/>
            <person name="Doonan S."/>
        </authorList>
    </citation>
    <scope>NUCLEOTIDE SEQUENCE</scope>
</reference>
<organism evidence="2 3">
    <name type="scientific">Derxia gummosa DSM 723</name>
    <dbReference type="NCBI Taxonomy" id="1121388"/>
    <lineage>
        <taxon>Bacteria</taxon>
        <taxon>Pseudomonadati</taxon>
        <taxon>Pseudomonadota</taxon>
        <taxon>Betaproteobacteria</taxon>
        <taxon>Burkholderiales</taxon>
        <taxon>Alcaligenaceae</taxon>
        <taxon>Derxia</taxon>
    </lineage>
</organism>